<evidence type="ECO:0000313" key="2">
    <source>
        <dbReference type="EMBL" id="EPQ58711.1"/>
    </source>
</evidence>
<dbReference type="EMBL" id="KB469298">
    <property type="protein sequence ID" value="EPQ58711.1"/>
    <property type="molecule type" value="Genomic_DNA"/>
</dbReference>
<evidence type="ECO:0008006" key="4">
    <source>
        <dbReference type="Google" id="ProtNLM"/>
    </source>
</evidence>
<dbReference type="RefSeq" id="XP_007863820.1">
    <property type="nucleotide sequence ID" value="XM_007865629.1"/>
</dbReference>
<sequence length="156" mass="16201">MFSLPLLSLSIILGSFAIAQESHKITMTNNCILGNPVFTYHNDNTPQGPTAINASVLDGIAWLANFTVGDCESLGTACGAVEFILRNDGSTTMATIDETSDANQFVVARSFSFVGGGACDGVGACCPAPSACTSTDEASARCIDRPGIVQIHISFC</sequence>
<reference evidence="2 3" key="1">
    <citation type="journal article" date="2012" name="Science">
        <title>The Paleozoic origin of enzymatic lignin decomposition reconstructed from 31 fungal genomes.</title>
        <authorList>
            <person name="Floudas D."/>
            <person name="Binder M."/>
            <person name="Riley R."/>
            <person name="Barry K."/>
            <person name="Blanchette R.A."/>
            <person name="Henrissat B."/>
            <person name="Martinez A.T."/>
            <person name="Otillar R."/>
            <person name="Spatafora J.W."/>
            <person name="Yadav J.S."/>
            <person name="Aerts A."/>
            <person name="Benoit I."/>
            <person name="Boyd A."/>
            <person name="Carlson A."/>
            <person name="Copeland A."/>
            <person name="Coutinho P.M."/>
            <person name="de Vries R.P."/>
            <person name="Ferreira P."/>
            <person name="Findley K."/>
            <person name="Foster B."/>
            <person name="Gaskell J."/>
            <person name="Glotzer D."/>
            <person name="Gorecki P."/>
            <person name="Heitman J."/>
            <person name="Hesse C."/>
            <person name="Hori C."/>
            <person name="Igarashi K."/>
            <person name="Jurgens J.A."/>
            <person name="Kallen N."/>
            <person name="Kersten P."/>
            <person name="Kohler A."/>
            <person name="Kuees U."/>
            <person name="Kumar T.K.A."/>
            <person name="Kuo A."/>
            <person name="LaButti K."/>
            <person name="Larrondo L.F."/>
            <person name="Lindquist E."/>
            <person name="Ling A."/>
            <person name="Lombard V."/>
            <person name="Lucas S."/>
            <person name="Lundell T."/>
            <person name="Martin R."/>
            <person name="McLaughlin D.J."/>
            <person name="Morgenstern I."/>
            <person name="Morin E."/>
            <person name="Murat C."/>
            <person name="Nagy L.G."/>
            <person name="Nolan M."/>
            <person name="Ohm R.A."/>
            <person name="Patyshakuliyeva A."/>
            <person name="Rokas A."/>
            <person name="Ruiz-Duenas F.J."/>
            <person name="Sabat G."/>
            <person name="Salamov A."/>
            <person name="Samejima M."/>
            <person name="Schmutz J."/>
            <person name="Slot J.C."/>
            <person name="St John F."/>
            <person name="Stenlid J."/>
            <person name="Sun H."/>
            <person name="Sun S."/>
            <person name="Syed K."/>
            <person name="Tsang A."/>
            <person name="Wiebenga A."/>
            <person name="Young D."/>
            <person name="Pisabarro A."/>
            <person name="Eastwood D.C."/>
            <person name="Martin F."/>
            <person name="Cullen D."/>
            <person name="Grigoriev I.V."/>
            <person name="Hibbett D.S."/>
        </authorList>
    </citation>
    <scope>NUCLEOTIDE SEQUENCE [LARGE SCALE GENOMIC DNA]</scope>
    <source>
        <strain evidence="2 3">ATCC 11539</strain>
    </source>
</reference>
<evidence type="ECO:0000313" key="3">
    <source>
        <dbReference type="Proteomes" id="UP000030669"/>
    </source>
</evidence>
<accession>S7QFS0</accession>
<feature type="chain" id="PRO_5004544431" description="Glycopeptide" evidence="1">
    <location>
        <begin position="20"/>
        <end position="156"/>
    </location>
</feature>
<proteinExistence type="predicted"/>
<dbReference type="KEGG" id="gtr:GLOTRDRAFT_149075"/>
<name>S7QFS0_GLOTA</name>
<feature type="signal peptide" evidence="1">
    <location>
        <begin position="1"/>
        <end position="19"/>
    </location>
</feature>
<dbReference type="OrthoDB" id="3342934at2759"/>
<organism evidence="2 3">
    <name type="scientific">Gloeophyllum trabeum (strain ATCC 11539 / FP-39264 / Madison 617)</name>
    <name type="common">Brown rot fungus</name>
    <dbReference type="NCBI Taxonomy" id="670483"/>
    <lineage>
        <taxon>Eukaryota</taxon>
        <taxon>Fungi</taxon>
        <taxon>Dikarya</taxon>
        <taxon>Basidiomycota</taxon>
        <taxon>Agaricomycotina</taxon>
        <taxon>Agaricomycetes</taxon>
        <taxon>Gloeophyllales</taxon>
        <taxon>Gloeophyllaceae</taxon>
        <taxon>Gloeophyllum</taxon>
    </lineage>
</organism>
<keyword evidence="3" id="KW-1185">Reference proteome</keyword>
<dbReference type="Proteomes" id="UP000030669">
    <property type="component" value="Unassembled WGS sequence"/>
</dbReference>
<evidence type="ECO:0000256" key="1">
    <source>
        <dbReference type="SAM" id="SignalP"/>
    </source>
</evidence>
<dbReference type="AlphaFoldDB" id="S7QFS0"/>
<dbReference type="GeneID" id="19304873"/>
<keyword evidence="1" id="KW-0732">Signal</keyword>
<dbReference type="OMA" id="AQESHKI"/>
<dbReference type="HOGENOM" id="CLU_121033_0_0_1"/>
<gene>
    <name evidence="2" type="ORF">GLOTRDRAFT_149075</name>
</gene>
<protein>
    <recommendedName>
        <fullName evidence="4">Glycopeptide</fullName>
    </recommendedName>
</protein>